<dbReference type="SUPFAM" id="SSF81383">
    <property type="entry name" value="F-box domain"/>
    <property type="match status" value="1"/>
</dbReference>
<evidence type="ECO:0000313" key="3">
    <source>
        <dbReference type="Proteomes" id="UP000799779"/>
    </source>
</evidence>
<sequence length="504" mass="57267">MESSSPISLLPSEIVDNVFTFLGFADVKNVRLVCRGFHDCAFPAMGEKFGSTVIDLYSKPGVEMLKGLMRKGLAPHVKMLRFGCGAIVRAYLGYWFEVMGVDVKEGGVGNLEGRVEEKDNGQNGDDGKLADRAKCFTDERIVSEVEQRISRRMLDQYFRLPAEEVFHQGVWTPQPGYSGEDCYPSDEHRIQKDLATATLASIFSSCTNLRTVHYCKIFSTTSLYGLVIDVLGPKAFPVGHYKFEYEQKMVHLMTVDIILRALAQSHTFVRDLRIPVLVTYLHTLKSLTHTSVLKEALAKTEHLQLDQASDGHWVPEPHSPNSPLFLTLETVPFLKHLRLESLGNEEQQLPRWLEISLPPGPPLRLTRLTLQGHKWGKPGSKMDMGFIAFLFSMRSTLKFLRLCKMYFLNWPEFLNIFPKGGTSLEELVLEMVDFPDRYAVNMLVPLKLLYAAASKISMRDIYLNRLKAHWMAMVPPGDDFGMLMMIEMSESIYYLDRDGKLYGE</sequence>
<dbReference type="Pfam" id="PF12937">
    <property type="entry name" value="F-box-like"/>
    <property type="match status" value="1"/>
</dbReference>
<organism evidence="2 3">
    <name type="scientific">Amniculicola lignicola CBS 123094</name>
    <dbReference type="NCBI Taxonomy" id="1392246"/>
    <lineage>
        <taxon>Eukaryota</taxon>
        <taxon>Fungi</taxon>
        <taxon>Dikarya</taxon>
        <taxon>Ascomycota</taxon>
        <taxon>Pezizomycotina</taxon>
        <taxon>Dothideomycetes</taxon>
        <taxon>Pleosporomycetidae</taxon>
        <taxon>Pleosporales</taxon>
        <taxon>Amniculicolaceae</taxon>
        <taxon>Amniculicola</taxon>
    </lineage>
</organism>
<feature type="domain" description="F-box" evidence="1">
    <location>
        <begin position="4"/>
        <end position="39"/>
    </location>
</feature>
<proteinExistence type="predicted"/>
<keyword evidence="3" id="KW-1185">Reference proteome</keyword>
<dbReference type="OrthoDB" id="3797353at2759"/>
<dbReference type="InterPro" id="IPR036047">
    <property type="entry name" value="F-box-like_dom_sf"/>
</dbReference>
<gene>
    <name evidence="2" type="ORF">P154DRAFT_578893</name>
</gene>
<protein>
    <recommendedName>
        <fullName evidence="1">F-box domain-containing protein</fullName>
    </recommendedName>
</protein>
<dbReference type="AlphaFoldDB" id="A0A6A5W9D5"/>
<dbReference type="Proteomes" id="UP000799779">
    <property type="component" value="Unassembled WGS sequence"/>
</dbReference>
<name>A0A6A5W9D5_9PLEO</name>
<reference evidence="2" key="1">
    <citation type="journal article" date="2020" name="Stud. Mycol.">
        <title>101 Dothideomycetes genomes: a test case for predicting lifestyles and emergence of pathogens.</title>
        <authorList>
            <person name="Haridas S."/>
            <person name="Albert R."/>
            <person name="Binder M."/>
            <person name="Bloem J."/>
            <person name="Labutti K."/>
            <person name="Salamov A."/>
            <person name="Andreopoulos B."/>
            <person name="Baker S."/>
            <person name="Barry K."/>
            <person name="Bills G."/>
            <person name="Bluhm B."/>
            <person name="Cannon C."/>
            <person name="Castanera R."/>
            <person name="Culley D."/>
            <person name="Daum C."/>
            <person name="Ezra D."/>
            <person name="Gonzalez J."/>
            <person name="Henrissat B."/>
            <person name="Kuo A."/>
            <person name="Liang C."/>
            <person name="Lipzen A."/>
            <person name="Lutzoni F."/>
            <person name="Magnuson J."/>
            <person name="Mondo S."/>
            <person name="Nolan M."/>
            <person name="Ohm R."/>
            <person name="Pangilinan J."/>
            <person name="Park H.-J."/>
            <person name="Ramirez L."/>
            <person name="Alfaro M."/>
            <person name="Sun H."/>
            <person name="Tritt A."/>
            <person name="Yoshinaga Y."/>
            <person name="Zwiers L.-H."/>
            <person name="Turgeon B."/>
            <person name="Goodwin S."/>
            <person name="Spatafora J."/>
            <person name="Crous P."/>
            <person name="Grigoriev I."/>
        </authorList>
    </citation>
    <scope>NUCLEOTIDE SEQUENCE</scope>
    <source>
        <strain evidence="2">CBS 123094</strain>
    </source>
</reference>
<dbReference type="EMBL" id="ML977613">
    <property type="protein sequence ID" value="KAF1997474.1"/>
    <property type="molecule type" value="Genomic_DNA"/>
</dbReference>
<dbReference type="PROSITE" id="PS50181">
    <property type="entry name" value="FBOX"/>
    <property type="match status" value="1"/>
</dbReference>
<evidence type="ECO:0000313" key="2">
    <source>
        <dbReference type="EMBL" id="KAF1997474.1"/>
    </source>
</evidence>
<evidence type="ECO:0000259" key="1">
    <source>
        <dbReference type="PROSITE" id="PS50181"/>
    </source>
</evidence>
<dbReference type="InterPro" id="IPR001810">
    <property type="entry name" value="F-box_dom"/>
</dbReference>
<accession>A0A6A5W9D5</accession>